<dbReference type="EMBL" id="JBBMQS010000005">
    <property type="protein sequence ID" value="MEM5497707.1"/>
    <property type="molecule type" value="Genomic_DNA"/>
</dbReference>
<dbReference type="InterPro" id="IPR011991">
    <property type="entry name" value="ArsR-like_HTH"/>
</dbReference>
<comment type="caution">
    <text evidence="5">The sequence shown here is derived from an EMBL/GenBank/DDBJ whole genome shotgun (WGS) entry which is preliminary data.</text>
</comment>
<protein>
    <submittedName>
        <fullName evidence="5">MarR family winged helix-turn-helix transcriptional regulator</fullName>
    </submittedName>
</protein>
<dbReference type="PANTHER" id="PTHR42756">
    <property type="entry name" value="TRANSCRIPTIONAL REGULATOR, MARR"/>
    <property type="match status" value="1"/>
</dbReference>
<keyword evidence="2" id="KW-0238">DNA-binding</keyword>
<keyword evidence="1" id="KW-0805">Transcription regulation</keyword>
<evidence type="ECO:0000256" key="3">
    <source>
        <dbReference type="ARBA" id="ARBA00023163"/>
    </source>
</evidence>
<organism evidence="5 6">
    <name type="scientific">Paraglaciecola mesophila</name>
    <dbReference type="NCBI Taxonomy" id="197222"/>
    <lineage>
        <taxon>Bacteria</taxon>
        <taxon>Pseudomonadati</taxon>
        <taxon>Pseudomonadota</taxon>
        <taxon>Gammaproteobacteria</taxon>
        <taxon>Alteromonadales</taxon>
        <taxon>Alteromonadaceae</taxon>
        <taxon>Paraglaciecola</taxon>
    </lineage>
</organism>
<name>A0ABU9SV25_9ALTE</name>
<sequence>MKKYDELLVSLRRVIRAIDLYSKKLSKESGLTSPQLIVMQEIANNDDVMVKDIASHINLSSATVTSILDRLEARGYVVRERSQIDKRKVGVRLTESGSTAFKNAPTLLQEHFINRFESLDEWEQTQLVSTMQRIAKMMDAEALDAAPLLQVGQIHTLSTTVEATTTQTSAGTNK</sequence>
<evidence type="ECO:0000259" key="4">
    <source>
        <dbReference type="PROSITE" id="PS50995"/>
    </source>
</evidence>
<proteinExistence type="predicted"/>
<gene>
    <name evidence="5" type="ORF">WNY77_09915</name>
</gene>
<dbReference type="InterPro" id="IPR023187">
    <property type="entry name" value="Tscrpt_reg_MarR-type_CS"/>
</dbReference>
<evidence type="ECO:0000256" key="1">
    <source>
        <dbReference type="ARBA" id="ARBA00023015"/>
    </source>
</evidence>
<dbReference type="Proteomes" id="UP001461163">
    <property type="component" value="Unassembled WGS sequence"/>
</dbReference>
<dbReference type="CDD" id="cd00090">
    <property type="entry name" value="HTH_ARSR"/>
    <property type="match status" value="1"/>
</dbReference>
<dbReference type="PROSITE" id="PS01117">
    <property type="entry name" value="HTH_MARR_1"/>
    <property type="match status" value="1"/>
</dbReference>
<evidence type="ECO:0000256" key="2">
    <source>
        <dbReference type="ARBA" id="ARBA00023125"/>
    </source>
</evidence>
<keyword evidence="3" id="KW-0804">Transcription</keyword>
<dbReference type="SUPFAM" id="SSF46785">
    <property type="entry name" value="Winged helix' DNA-binding domain"/>
    <property type="match status" value="1"/>
</dbReference>
<feature type="domain" description="HTH marR-type" evidence="4">
    <location>
        <begin position="4"/>
        <end position="136"/>
    </location>
</feature>
<dbReference type="InterPro" id="IPR000835">
    <property type="entry name" value="HTH_MarR-typ"/>
</dbReference>
<reference evidence="5 6" key="1">
    <citation type="submission" date="2024-03" db="EMBL/GenBank/DDBJ databases">
        <title>Community enrichment and isolation of bacterial strains for fucoidan degradation.</title>
        <authorList>
            <person name="Sichert A."/>
        </authorList>
    </citation>
    <scope>NUCLEOTIDE SEQUENCE [LARGE SCALE GENOMIC DNA]</scope>
    <source>
        <strain evidence="5 6">AS12</strain>
    </source>
</reference>
<evidence type="ECO:0000313" key="5">
    <source>
        <dbReference type="EMBL" id="MEM5497707.1"/>
    </source>
</evidence>
<dbReference type="Pfam" id="PF01047">
    <property type="entry name" value="MarR"/>
    <property type="match status" value="1"/>
</dbReference>
<keyword evidence="6" id="KW-1185">Reference proteome</keyword>
<dbReference type="PROSITE" id="PS50995">
    <property type="entry name" value="HTH_MARR_2"/>
    <property type="match status" value="1"/>
</dbReference>
<evidence type="ECO:0000313" key="6">
    <source>
        <dbReference type="Proteomes" id="UP001461163"/>
    </source>
</evidence>
<dbReference type="Gene3D" id="1.10.10.10">
    <property type="entry name" value="Winged helix-like DNA-binding domain superfamily/Winged helix DNA-binding domain"/>
    <property type="match status" value="1"/>
</dbReference>
<dbReference type="SMART" id="SM00347">
    <property type="entry name" value="HTH_MARR"/>
    <property type="match status" value="1"/>
</dbReference>
<dbReference type="InterPro" id="IPR036388">
    <property type="entry name" value="WH-like_DNA-bd_sf"/>
</dbReference>
<dbReference type="InterPro" id="IPR036390">
    <property type="entry name" value="WH_DNA-bd_sf"/>
</dbReference>
<dbReference type="RefSeq" id="WP_006991533.1">
    <property type="nucleotide sequence ID" value="NZ_JBBMQS010000005.1"/>
</dbReference>
<dbReference type="PANTHER" id="PTHR42756:SF1">
    <property type="entry name" value="TRANSCRIPTIONAL REPRESSOR OF EMRAB OPERON"/>
    <property type="match status" value="1"/>
</dbReference>
<accession>A0ABU9SV25</accession>